<comment type="caution">
    <text evidence="2">The sequence shown here is derived from an EMBL/GenBank/DDBJ whole genome shotgun (WGS) entry which is preliminary data.</text>
</comment>
<feature type="domain" description="Alginate export" evidence="1">
    <location>
        <begin position="80"/>
        <end position="466"/>
    </location>
</feature>
<sequence>MRPARTSALVLATGVFFGLATTPISAPRAQDVHGGERTAAPAPRYQSLRYLEDYSYLAHTRGDDPFDRLKYVPLWPGGHLSIGGQHRLRYEYLAPVDLAPASAEPRESVLFVRNLLHADLVFHRQIRLFAQIGSFEALGAPARDEPPGANLLDAPQFFLEIRGKARGVGIVARAGRQEMSLGSTRWVSARDGTNVRQSFDLARISLSGRTWKNDTFFGTVPALERGVFDDAPSFQSKFWGTYFTLAVAPGKAASLDAFYLGRDRPDVTYREISGREVRHTLGVRAFGELASGFEYIVHGLFQGGTVGDASILAWGFAGGLWQRLPGAFSPLRIGVRWDALSGDSRAGDGTVSTFHPLFPNQTFFSALPAIYPTNLYEVHPLMQFERGTVSAEAGCTFFWRQAVEDAVYQPPGAPFIRATESRAPFTAAQMSLSLGYRATRHLSFNAEYSHVFAGPAYVEAGGTDVDFFGTWTTFTY</sequence>
<dbReference type="EMBL" id="JAGTJJ010000048">
    <property type="protein sequence ID" value="MDC3987138.1"/>
    <property type="molecule type" value="Genomic_DNA"/>
</dbReference>
<evidence type="ECO:0000313" key="3">
    <source>
        <dbReference type="Proteomes" id="UP001151081"/>
    </source>
</evidence>
<reference evidence="2 3" key="1">
    <citation type="submission" date="2021-04" db="EMBL/GenBank/DDBJ databases">
        <title>Genome analysis of Polyangium sp.</title>
        <authorList>
            <person name="Li Y."/>
            <person name="Wang J."/>
        </authorList>
    </citation>
    <scope>NUCLEOTIDE SEQUENCE [LARGE SCALE GENOMIC DNA]</scope>
    <source>
        <strain evidence="2 3">SDU14</strain>
    </source>
</reference>
<keyword evidence="3" id="KW-1185">Reference proteome</keyword>
<evidence type="ECO:0000313" key="2">
    <source>
        <dbReference type="EMBL" id="MDC3987138.1"/>
    </source>
</evidence>
<name>A0A9X3XEF6_9BACT</name>
<proteinExistence type="predicted"/>
<organism evidence="2 3">
    <name type="scientific">Polyangium jinanense</name>
    <dbReference type="NCBI Taxonomy" id="2829994"/>
    <lineage>
        <taxon>Bacteria</taxon>
        <taxon>Pseudomonadati</taxon>
        <taxon>Myxococcota</taxon>
        <taxon>Polyangia</taxon>
        <taxon>Polyangiales</taxon>
        <taxon>Polyangiaceae</taxon>
        <taxon>Polyangium</taxon>
    </lineage>
</organism>
<dbReference type="Gene3D" id="2.40.160.100">
    <property type="match status" value="1"/>
</dbReference>
<dbReference type="InterPro" id="IPR025388">
    <property type="entry name" value="Alginate_export_dom"/>
</dbReference>
<dbReference type="RefSeq" id="WP_272422248.1">
    <property type="nucleotide sequence ID" value="NZ_JAGTJJ010000048.1"/>
</dbReference>
<accession>A0A9X3XEF6</accession>
<dbReference type="Pfam" id="PF13372">
    <property type="entry name" value="Alginate_exp"/>
    <property type="match status" value="1"/>
</dbReference>
<dbReference type="Proteomes" id="UP001151081">
    <property type="component" value="Unassembled WGS sequence"/>
</dbReference>
<evidence type="ECO:0000259" key="1">
    <source>
        <dbReference type="Pfam" id="PF13372"/>
    </source>
</evidence>
<protein>
    <submittedName>
        <fullName evidence="2">Alginate export family protein</fullName>
    </submittedName>
</protein>
<gene>
    <name evidence="2" type="ORF">KEG57_42115</name>
</gene>
<dbReference type="AlphaFoldDB" id="A0A9X3XEF6"/>
<dbReference type="InterPro" id="IPR053728">
    <property type="entry name" value="Alginate_Permeability_Chnl"/>
</dbReference>